<comment type="similarity">
    <text evidence="2">Belongs to the cysteine synthase/cystathionine beta-synthase family.</text>
</comment>
<dbReference type="CDD" id="cd01561">
    <property type="entry name" value="CBS_like"/>
    <property type="match status" value="1"/>
</dbReference>
<reference evidence="10" key="1">
    <citation type="submission" date="2017-12" db="EMBL/GenBank/DDBJ databases">
        <title>Draft genome sequence of Telmatospirillum siberiense 26-4b1T, an acidotolerant peatland alphaproteobacterium potentially involved in sulfur cycling.</title>
        <authorList>
            <person name="Hausmann B."/>
            <person name="Pjevac P."/>
            <person name="Schreck K."/>
            <person name="Herbold C.W."/>
            <person name="Daims H."/>
            <person name="Wagner M."/>
            <person name="Pester M."/>
            <person name="Loy A."/>
        </authorList>
    </citation>
    <scope>NUCLEOTIDE SEQUENCE [LARGE SCALE GENOMIC DNA]</scope>
    <source>
        <strain evidence="10">26-4b1</strain>
    </source>
</reference>
<evidence type="ECO:0000256" key="7">
    <source>
        <dbReference type="PROSITE-ProRule" id="PRU00703"/>
    </source>
</evidence>
<dbReference type="AlphaFoldDB" id="A0A2N3PYM1"/>
<dbReference type="FunFam" id="3.40.50.1100:FF:000118">
    <property type="entry name" value="Related to CYS4-cystathionine beta-synthase"/>
    <property type="match status" value="1"/>
</dbReference>
<dbReference type="InterPro" id="IPR036052">
    <property type="entry name" value="TrpB-like_PALP_sf"/>
</dbReference>
<sequence length="468" mass="50727">MSTGTLTSPLPAATAGAAHLLDLIGNTPLVELTRLDTGNSRLFVKLENQNPGGSIKDRPALSMITAFEKEGRLKPGGTLVEATAGNTGLGLALVAAIKGYRLILVIPDKMSREKVFHLKAMGADIVMTRSDVGKGHPDYYQDLAERIARQTPGAVFVNQFANPANPLAHETSTAPEIWRQMNHDIDAVVCGVGSSGTLTGINRFFRKVSPKTEIVLADPAGSVLLDVIEGRHPGEAGSWLVEGIGEDFVPPIADFAGVRKGYAISDRESFETARDLLRKEGILAGSSSGTLVAAALRYCREQSSPKRVVTLICDSGNKYLSKMFNDFWMTDQGFIERPRHGDLRDLVTRRHDEGAAITVGSEDTLNVAYARMKLYDVSQLPVLDDGKVVGILDESDVLLAVFNDHGHFSEPVKSAMTPRIETIDVRAPLTELIAVFDKGHVAIVLESGQFLGLITRIDLINHLRRKVD</sequence>
<dbReference type="RefSeq" id="WP_101249559.1">
    <property type="nucleotide sequence ID" value="NZ_PIUM01000004.1"/>
</dbReference>
<dbReference type="InterPro" id="IPR001216">
    <property type="entry name" value="P-phosphate_BS"/>
</dbReference>
<dbReference type="CDD" id="cd04608">
    <property type="entry name" value="CBS_pair_CBS"/>
    <property type="match status" value="1"/>
</dbReference>
<dbReference type="InterPro" id="IPR046342">
    <property type="entry name" value="CBS_dom_sf"/>
</dbReference>
<evidence type="ECO:0000256" key="2">
    <source>
        <dbReference type="ARBA" id="ARBA00007103"/>
    </source>
</evidence>
<dbReference type="Pfam" id="PF00291">
    <property type="entry name" value="PALP"/>
    <property type="match status" value="1"/>
</dbReference>
<evidence type="ECO:0000313" key="9">
    <source>
        <dbReference type="EMBL" id="PKU25504.1"/>
    </source>
</evidence>
<comment type="caution">
    <text evidence="9">The sequence shown here is derived from an EMBL/GenBank/DDBJ whole genome shotgun (WGS) entry which is preliminary data.</text>
</comment>
<evidence type="ECO:0000313" key="10">
    <source>
        <dbReference type="Proteomes" id="UP000233293"/>
    </source>
</evidence>
<dbReference type="GO" id="GO:0016765">
    <property type="term" value="F:transferase activity, transferring alkyl or aryl (other than methyl) groups"/>
    <property type="evidence" value="ECO:0007669"/>
    <property type="project" value="UniProtKB-ARBA"/>
</dbReference>
<dbReference type="EMBL" id="PIUM01000004">
    <property type="protein sequence ID" value="PKU25504.1"/>
    <property type="molecule type" value="Genomic_DNA"/>
</dbReference>
<dbReference type="PANTHER" id="PTHR10314">
    <property type="entry name" value="CYSTATHIONINE BETA-SYNTHASE"/>
    <property type="match status" value="1"/>
</dbReference>
<evidence type="ECO:0000256" key="5">
    <source>
        <dbReference type="ARBA" id="ARBA00078257"/>
    </source>
</evidence>
<dbReference type="PROSITE" id="PS00901">
    <property type="entry name" value="CYS_SYNTHASE"/>
    <property type="match status" value="1"/>
</dbReference>
<evidence type="ECO:0000259" key="8">
    <source>
        <dbReference type="PROSITE" id="PS51371"/>
    </source>
</evidence>
<dbReference type="PROSITE" id="PS51371">
    <property type="entry name" value="CBS"/>
    <property type="match status" value="1"/>
</dbReference>
<evidence type="ECO:0000256" key="1">
    <source>
        <dbReference type="ARBA" id="ARBA00001933"/>
    </source>
</evidence>
<dbReference type="Proteomes" id="UP000233293">
    <property type="component" value="Unassembled WGS sequence"/>
</dbReference>
<gene>
    <name evidence="9" type="ORF">CWS72_05405</name>
</gene>
<keyword evidence="10" id="KW-1185">Reference proteome</keyword>
<dbReference type="Pfam" id="PF00571">
    <property type="entry name" value="CBS"/>
    <property type="match status" value="2"/>
</dbReference>
<dbReference type="InterPro" id="IPR001926">
    <property type="entry name" value="TrpB-like_PALP"/>
</dbReference>
<comment type="cofactor">
    <cofactor evidence="1">
        <name>pyridoxal 5'-phosphate</name>
        <dbReference type="ChEBI" id="CHEBI:597326"/>
    </cofactor>
</comment>
<organism evidence="9 10">
    <name type="scientific">Telmatospirillum siberiense</name>
    <dbReference type="NCBI Taxonomy" id="382514"/>
    <lineage>
        <taxon>Bacteria</taxon>
        <taxon>Pseudomonadati</taxon>
        <taxon>Pseudomonadota</taxon>
        <taxon>Alphaproteobacteria</taxon>
        <taxon>Rhodospirillales</taxon>
        <taxon>Rhodospirillaceae</taxon>
        <taxon>Telmatospirillum</taxon>
    </lineage>
</organism>
<protein>
    <recommendedName>
        <fullName evidence="4">Cysteine synthase B</fullName>
    </recommendedName>
    <alternativeName>
        <fullName evidence="5">O-acetylserine (thiol)-lyase B</fullName>
    </alternativeName>
    <alternativeName>
        <fullName evidence="6">O-acetylserine sulfhydrylase B</fullName>
    </alternativeName>
</protein>
<keyword evidence="7" id="KW-0129">CBS domain</keyword>
<name>A0A2N3PYM1_9PROT</name>
<dbReference type="Gene3D" id="3.10.580.10">
    <property type="entry name" value="CBS-domain"/>
    <property type="match status" value="1"/>
</dbReference>
<feature type="domain" description="CBS" evidence="8">
    <location>
        <begin position="347"/>
        <end position="410"/>
    </location>
</feature>
<dbReference type="GO" id="GO:0006535">
    <property type="term" value="P:cysteine biosynthetic process from serine"/>
    <property type="evidence" value="ECO:0007669"/>
    <property type="project" value="InterPro"/>
</dbReference>
<dbReference type="Gene3D" id="3.40.50.1100">
    <property type="match status" value="2"/>
</dbReference>
<proteinExistence type="inferred from homology"/>
<dbReference type="InterPro" id="IPR050214">
    <property type="entry name" value="Cys_Synth/Cystath_Beta-Synth"/>
</dbReference>
<accession>A0A2N3PYM1</accession>
<dbReference type="SUPFAM" id="SSF54631">
    <property type="entry name" value="CBS-domain pair"/>
    <property type="match status" value="1"/>
</dbReference>
<dbReference type="OrthoDB" id="9805733at2"/>
<dbReference type="FunFam" id="3.40.50.1100:FF:000003">
    <property type="entry name" value="Cystathionine beta-synthase"/>
    <property type="match status" value="1"/>
</dbReference>
<keyword evidence="3" id="KW-0663">Pyridoxal phosphate</keyword>
<evidence type="ECO:0000256" key="3">
    <source>
        <dbReference type="ARBA" id="ARBA00022898"/>
    </source>
</evidence>
<dbReference type="InterPro" id="IPR046353">
    <property type="entry name" value="CBS_C"/>
</dbReference>
<evidence type="ECO:0000256" key="4">
    <source>
        <dbReference type="ARBA" id="ARBA00072081"/>
    </source>
</evidence>
<dbReference type="SUPFAM" id="SSF53686">
    <property type="entry name" value="Tryptophan synthase beta subunit-like PLP-dependent enzymes"/>
    <property type="match status" value="1"/>
</dbReference>
<evidence type="ECO:0000256" key="6">
    <source>
        <dbReference type="ARBA" id="ARBA00079153"/>
    </source>
</evidence>
<dbReference type="SMART" id="SM00116">
    <property type="entry name" value="CBS"/>
    <property type="match status" value="2"/>
</dbReference>
<dbReference type="InterPro" id="IPR000644">
    <property type="entry name" value="CBS_dom"/>
</dbReference>